<proteinExistence type="predicted"/>
<gene>
    <name evidence="1" type="ORF">vBBBak10_024</name>
</gene>
<reference evidence="1 2" key="1">
    <citation type="submission" date="2018-02" db="EMBL/GenBank/DDBJ databases">
        <title>Genomic characterization of three novel Basilisk-like phages infecting Bacillus anthracis.</title>
        <authorList>
            <person name="Farlow J."/>
            <person name="Bolkvadze D."/>
            <person name="Leshkasheli L."/>
            <person name="Kusradze I."/>
            <person name="Kotorashvili A."/>
            <person name="Kotaria N."/>
            <person name="Balarjishvili N."/>
            <person name="Kvachadze L."/>
            <person name="Nikolich M."/>
            <person name="Kutateladze M."/>
        </authorList>
    </citation>
    <scope>NUCLEOTIDE SEQUENCE [LARGE SCALE GENOMIC DNA]</scope>
</reference>
<keyword evidence="2" id="KW-1185">Reference proteome</keyword>
<dbReference type="EMBL" id="MG967618">
    <property type="protein sequence ID" value="AXY83282.1"/>
    <property type="molecule type" value="Genomic_DNA"/>
</dbReference>
<organism evidence="1 2">
    <name type="scientific">Bacillus phage v_B-Bak10</name>
    <dbReference type="NCBI Taxonomy" id="2094736"/>
    <lineage>
        <taxon>Viruses</taxon>
        <taxon>Duplodnaviria</taxon>
        <taxon>Heunggongvirae</taxon>
        <taxon>Uroviricota</taxon>
        <taxon>Caudoviricetes</taxon>
        <taxon>Sejongvirinae</taxon>
        <taxon>Basiliskvirus</taxon>
        <taxon>Basiliskvirus bak10</taxon>
    </lineage>
</organism>
<evidence type="ECO:0000313" key="2">
    <source>
        <dbReference type="Proteomes" id="UP000262714"/>
    </source>
</evidence>
<sequence>MDIIMKIYNINFVYDMADNTKIEAVSIQFDMTIKDPSLRNGYTSLSGNQAIKFEEYILNADPVKLKAVILAKVKNYLSTANLV</sequence>
<dbReference type="Proteomes" id="UP000262714">
    <property type="component" value="Segment"/>
</dbReference>
<accession>A0A385IK87</accession>
<protein>
    <submittedName>
        <fullName evidence="1">Uncharacterized protein</fullName>
    </submittedName>
</protein>
<evidence type="ECO:0000313" key="1">
    <source>
        <dbReference type="EMBL" id="AXY83282.1"/>
    </source>
</evidence>
<name>A0A385IK87_9CAUD</name>